<protein>
    <submittedName>
        <fullName evidence="2">Uncharacterized protein</fullName>
    </submittedName>
</protein>
<proteinExistence type="predicted"/>
<feature type="region of interest" description="Disordered" evidence="1">
    <location>
        <begin position="1"/>
        <end position="23"/>
    </location>
</feature>
<sequence>MAASGTSPRPTSPEPHPRLDRREIPGCRVALQASRRPASGAVPLDTRAPLATPVSPASVVSSCRASLSWGWRVIDVSLISAEDFVPFSGNHAGLSNERAAAPLIWDYGYHMMRPWVARSMQDCILAASP</sequence>
<evidence type="ECO:0000313" key="2">
    <source>
        <dbReference type="EMBL" id="CAH2404935.1"/>
    </source>
</evidence>
<evidence type="ECO:0000256" key="1">
    <source>
        <dbReference type="SAM" id="MobiDB-lite"/>
    </source>
</evidence>
<name>A0ABM9E850_9HYPH</name>
<organism evidence="2 3">
    <name type="scientific">Mesorhizobium escarrei</name>
    <dbReference type="NCBI Taxonomy" id="666018"/>
    <lineage>
        <taxon>Bacteria</taxon>
        <taxon>Pseudomonadati</taxon>
        <taxon>Pseudomonadota</taxon>
        <taxon>Alphaproteobacteria</taxon>
        <taxon>Hyphomicrobiales</taxon>
        <taxon>Phyllobacteriaceae</taxon>
        <taxon>Mesorhizobium</taxon>
    </lineage>
</organism>
<dbReference type="Proteomes" id="UP001153050">
    <property type="component" value="Unassembled WGS sequence"/>
</dbReference>
<comment type="caution">
    <text evidence="2">The sequence shown here is derived from an EMBL/GenBank/DDBJ whole genome shotgun (WGS) entry which is preliminary data.</text>
</comment>
<gene>
    <name evidence="2" type="ORF">MES5069_440216</name>
</gene>
<dbReference type="EMBL" id="CAKXZT010000140">
    <property type="protein sequence ID" value="CAH2404935.1"/>
    <property type="molecule type" value="Genomic_DNA"/>
</dbReference>
<reference evidence="2 3" key="1">
    <citation type="submission" date="2022-03" db="EMBL/GenBank/DDBJ databases">
        <authorList>
            <person name="Brunel B."/>
        </authorList>
    </citation>
    <scope>NUCLEOTIDE SEQUENCE [LARGE SCALE GENOMIC DNA]</scope>
    <source>
        <strain evidence="2">STM5069sample</strain>
    </source>
</reference>
<keyword evidence="3" id="KW-1185">Reference proteome</keyword>
<accession>A0ABM9E850</accession>
<evidence type="ECO:0000313" key="3">
    <source>
        <dbReference type="Proteomes" id="UP001153050"/>
    </source>
</evidence>